<keyword evidence="4" id="KW-1185">Reference proteome</keyword>
<dbReference type="InterPro" id="IPR002516">
    <property type="entry name" value="Glyco_trans_11"/>
</dbReference>
<keyword evidence="1" id="KW-0328">Glycosyltransferase</keyword>
<dbReference type="PANTHER" id="PTHR11927">
    <property type="entry name" value="GALACTOSIDE 2-L-FUCOSYLTRANSFERASE"/>
    <property type="match status" value="1"/>
</dbReference>
<evidence type="ECO:0000256" key="1">
    <source>
        <dbReference type="ARBA" id="ARBA00022676"/>
    </source>
</evidence>
<reference evidence="3" key="1">
    <citation type="submission" date="2020-09" db="EMBL/GenBank/DDBJ databases">
        <title>Novel species of Mucilaginibacter isolated from a glacier on the Tibetan Plateau.</title>
        <authorList>
            <person name="Liu Q."/>
            <person name="Xin Y.-H."/>
        </authorList>
    </citation>
    <scope>NUCLEOTIDE SEQUENCE</scope>
    <source>
        <strain evidence="3">ZB1P21</strain>
    </source>
</reference>
<evidence type="ECO:0000256" key="2">
    <source>
        <dbReference type="ARBA" id="ARBA00022679"/>
    </source>
</evidence>
<keyword evidence="2" id="KW-0808">Transferase</keyword>
<sequence>MIISKVISGLGNQLFQYALARQIAIKNNDDLKLDISFYESQNLRNYTLNYYNIKAAIATRTDVEKVIGLYEQTSPYARLHCTAERYLPKQYKRFYKEAQWWGYEPNVFKIKGDVFLEGYWQHYKYFQNIQPQIFDELNLTNAVGINDYAIYRQVKQDERSVSLHIRRGDYLTDTDANKLMGILPLQYYRDAIGYISERLADPQFYIFSDDLDWARDNLTIDAPVNFVDIDNGKKDYIELAVMSACRHNILANSSFSWWGAFLNQNRDKIVISPRDWIKQPEINNRTYLQLPGWVKM</sequence>
<dbReference type="GO" id="GO:0008107">
    <property type="term" value="F:galactoside 2-alpha-L-fucosyltransferase activity"/>
    <property type="evidence" value="ECO:0007669"/>
    <property type="project" value="InterPro"/>
</dbReference>
<proteinExistence type="predicted"/>
<name>A0A926S614_9SPHI</name>
<comment type="caution">
    <text evidence="3">The sequence shown here is derived from an EMBL/GenBank/DDBJ whole genome shotgun (WGS) entry which is preliminary data.</text>
</comment>
<dbReference type="Pfam" id="PF01531">
    <property type="entry name" value="Glyco_transf_11"/>
    <property type="match status" value="1"/>
</dbReference>
<gene>
    <name evidence="3" type="ORF">IDJ76_09320</name>
</gene>
<dbReference type="GO" id="GO:0016020">
    <property type="term" value="C:membrane"/>
    <property type="evidence" value="ECO:0007669"/>
    <property type="project" value="InterPro"/>
</dbReference>
<dbReference type="PANTHER" id="PTHR11927:SF9">
    <property type="entry name" value="L-FUCOSYLTRANSFERASE"/>
    <property type="match status" value="1"/>
</dbReference>
<dbReference type="EMBL" id="JACWMX010000003">
    <property type="protein sequence ID" value="MBD1393296.1"/>
    <property type="molecule type" value="Genomic_DNA"/>
</dbReference>
<protein>
    <submittedName>
        <fullName evidence="3">Alpha-1,2-fucosyltransferase</fullName>
    </submittedName>
</protein>
<accession>A0A926S614</accession>
<dbReference type="RefSeq" id="WP_191163027.1">
    <property type="nucleotide sequence ID" value="NZ_JACWMX010000003.1"/>
</dbReference>
<dbReference type="GO" id="GO:0005975">
    <property type="term" value="P:carbohydrate metabolic process"/>
    <property type="evidence" value="ECO:0007669"/>
    <property type="project" value="InterPro"/>
</dbReference>
<dbReference type="AlphaFoldDB" id="A0A926S614"/>
<organism evidence="3 4">
    <name type="scientific">Mucilaginibacter glaciei</name>
    <dbReference type="NCBI Taxonomy" id="2772109"/>
    <lineage>
        <taxon>Bacteria</taxon>
        <taxon>Pseudomonadati</taxon>
        <taxon>Bacteroidota</taxon>
        <taxon>Sphingobacteriia</taxon>
        <taxon>Sphingobacteriales</taxon>
        <taxon>Sphingobacteriaceae</taxon>
        <taxon>Mucilaginibacter</taxon>
    </lineage>
</organism>
<evidence type="ECO:0000313" key="4">
    <source>
        <dbReference type="Proteomes" id="UP000619078"/>
    </source>
</evidence>
<dbReference type="CDD" id="cd11301">
    <property type="entry name" value="Fut1_Fut2_like"/>
    <property type="match status" value="1"/>
</dbReference>
<dbReference type="Proteomes" id="UP000619078">
    <property type="component" value="Unassembled WGS sequence"/>
</dbReference>
<evidence type="ECO:0000313" key="3">
    <source>
        <dbReference type="EMBL" id="MBD1393296.1"/>
    </source>
</evidence>